<comment type="caution">
    <text evidence="2">The sequence shown here is derived from an EMBL/GenBank/DDBJ whole genome shotgun (WGS) entry which is preliminary data.</text>
</comment>
<proteinExistence type="predicted"/>
<feature type="compositionally biased region" description="Pro residues" evidence="1">
    <location>
        <begin position="157"/>
        <end position="166"/>
    </location>
</feature>
<dbReference type="Proteomes" id="UP000589626">
    <property type="component" value="Unassembled WGS sequence"/>
</dbReference>
<evidence type="ECO:0000313" key="2">
    <source>
        <dbReference type="EMBL" id="MBB3040605.1"/>
    </source>
</evidence>
<gene>
    <name evidence="2" type="ORF">FHU40_000406</name>
</gene>
<keyword evidence="3" id="KW-1185">Reference proteome</keyword>
<dbReference type="AlphaFoldDB" id="A0A7W4VS37"/>
<reference evidence="2 3" key="1">
    <citation type="submission" date="2020-08" db="EMBL/GenBank/DDBJ databases">
        <title>Sequencing the genomes of 1000 actinobacteria strains.</title>
        <authorList>
            <person name="Klenk H.-P."/>
        </authorList>
    </citation>
    <scope>NUCLEOTIDE SEQUENCE [LARGE SCALE GENOMIC DNA]</scope>
    <source>
        <strain evidence="2 3">DSM 105498</strain>
    </source>
</reference>
<name>A0A7W4VS37_9ACTN</name>
<evidence type="ECO:0008006" key="4">
    <source>
        <dbReference type="Google" id="ProtNLM"/>
    </source>
</evidence>
<feature type="compositionally biased region" description="Low complexity" evidence="1">
    <location>
        <begin position="143"/>
        <end position="156"/>
    </location>
</feature>
<accession>A0A7W4VS37</accession>
<organism evidence="2 3">
    <name type="scientific">Nocardioides soli</name>
    <dbReference type="NCBI Taxonomy" id="1036020"/>
    <lineage>
        <taxon>Bacteria</taxon>
        <taxon>Bacillati</taxon>
        <taxon>Actinomycetota</taxon>
        <taxon>Actinomycetes</taxon>
        <taxon>Propionibacteriales</taxon>
        <taxon>Nocardioidaceae</taxon>
        <taxon>Nocardioides</taxon>
    </lineage>
</organism>
<evidence type="ECO:0000256" key="1">
    <source>
        <dbReference type="SAM" id="MobiDB-lite"/>
    </source>
</evidence>
<protein>
    <recommendedName>
        <fullName evidence="4">DUF222 domain-containing protein</fullName>
    </recommendedName>
</protein>
<feature type="region of interest" description="Disordered" evidence="1">
    <location>
        <begin position="94"/>
        <end position="166"/>
    </location>
</feature>
<dbReference type="EMBL" id="JACHWR010000001">
    <property type="protein sequence ID" value="MBB3040605.1"/>
    <property type="molecule type" value="Genomic_DNA"/>
</dbReference>
<sequence length="166" mass="17462">MSTTTAQMRDLADAVADASVWSMDPAEAGATLVELTRLAAQVSELQARVAAHADTIHVGQDVGASSTANWLAHQTKTTRAAAYGAVRLGHDLEAHASTRRRSAGWVGGCGRSSPPRKPTPTKPRSCNGRKRPRCGPARSRWSTTATAPPTAGSPCRPTTPPPSRRC</sequence>
<evidence type="ECO:0000313" key="3">
    <source>
        <dbReference type="Proteomes" id="UP000589626"/>
    </source>
</evidence>